<accession>A0A4Z0V8M1</accession>
<dbReference type="NCBIfam" id="TIGR00445">
    <property type="entry name" value="mraY"/>
    <property type="match status" value="1"/>
</dbReference>
<dbReference type="EMBL" id="SJSA01000001">
    <property type="protein sequence ID" value="TGG40125.1"/>
    <property type="molecule type" value="Genomic_DNA"/>
</dbReference>
<feature type="transmembrane region" description="Helical" evidence="12">
    <location>
        <begin position="75"/>
        <end position="93"/>
    </location>
</feature>
<dbReference type="PROSITE" id="PS01348">
    <property type="entry name" value="MRAY_2"/>
    <property type="match status" value="1"/>
</dbReference>
<evidence type="ECO:0000256" key="7">
    <source>
        <dbReference type="ARBA" id="ARBA00022984"/>
    </source>
</evidence>
<dbReference type="Proteomes" id="UP000297635">
    <property type="component" value="Unassembled WGS sequence"/>
</dbReference>
<feature type="binding site" evidence="14">
    <location>
        <position position="318"/>
    </location>
    <ligand>
        <name>Mg(2+)</name>
        <dbReference type="ChEBI" id="CHEBI:18420"/>
    </ligand>
</feature>
<keyword evidence="16" id="KW-1185">Reference proteome</keyword>
<evidence type="ECO:0000256" key="1">
    <source>
        <dbReference type="ARBA" id="ARBA00004141"/>
    </source>
</evidence>
<keyword evidence="7 12" id="KW-0573">Peptidoglycan synthesis</keyword>
<keyword evidence="4 12" id="KW-0808">Transferase</keyword>
<keyword evidence="12 14" id="KW-0460">Magnesium</keyword>
<evidence type="ECO:0000313" key="15">
    <source>
        <dbReference type="EMBL" id="TGG40125.1"/>
    </source>
</evidence>
<reference evidence="15 16" key="1">
    <citation type="submission" date="2019-02" db="EMBL/GenBank/DDBJ databases">
        <title>Isolation and identification of novel species under the genus Muribaculum.</title>
        <authorList>
            <person name="Miyake S."/>
            <person name="Ding Y."/>
            <person name="Low A."/>
            <person name="Soh M."/>
            <person name="Seedorf H."/>
        </authorList>
    </citation>
    <scope>NUCLEOTIDE SEQUENCE [LARGE SCALE GENOMIC DNA]</scope>
    <source>
        <strain evidence="15 16">TLL-A3</strain>
    </source>
</reference>
<dbReference type="InterPro" id="IPR003524">
    <property type="entry name" value="PNAcMuramoyl-5peptid_Trfase"/>
</dbReference>
<keyword evidence="12" id="KW-1003">Cell membrane</keyword>
<comment type="caution">
    <text evidence="15">The sequence shown here is derived from an EMBL/GenBank/DDBJ whole genome shotgun (WGS) entry which is preliminary data.</text>
</comment>
<feature type="transmembrane region" description="Helical" evidence="12">
    <location>
        <begin position="251"/>
        <end position="270"/>
    </location>
</feature>
<evidence type="ECO:0000256" key="6">
    <source>
        <dbReference type="ARBA" id="ARBA00022960"/>
    </source>
</evidence>
<evidence type="ECO:0000256" key="12">
    <source>
        <dbReference type="HAMAP-Rule" id="MF_00038"/>
    </source>
</evidence>
<dbReference type="InterPro" id="IPR018480">
    <property type="entry name" value="PNAcMuramoyl-5peptid_Trfase_CS"/>
</dbReference>
<proteinExistence type="inferred from homology"/>
<dbReference type="GO" id="GO:0008360">
    <property type="term" value="P:regulation of cell shape"/>
    <property type="evidence" value="ECO:0007669"/>
    <property type="project" value="UniProtKB-KW"/>
</dbReference>
<dbReference type="PANTHER" id="PTHR22926:SF5">
    <property type="entry name" value="PHOSPHO-N-ACETYLMURAMOYL-PENTAPEPTIDE-TRANSFERASE HOMOLOG"/>
    <property type="match status" value="1"/>
</dbReference>
<evidence type="ECO:0000256" key="11">
    <source>
        <dbReference type="ARBA" id="ARBA00023316"/>
    </source>
</evidence>
<evidence type="ECO:0000256" key="4">
    <source>
        <dbReference type="ARBA" id="ARBA00022679"/>
    </source>
</evidence>
<keyword evidence="10 12" id="KW-0131">Cell cycle</keyword>
<dbReference type="RefSeq" id="WP_135471141.1">
    <property type="nucleotide sequence ID" value="NZ_CASJDB010000046.1"/>
</dbReference>
<dbReference type="HAMAP" id="MF_00038">
    <property type="entry name" value="MraY"/>
    <property type="match status" value="1"/>
</dbReference>
<dbReference type="InterPro" id="IPR000715">
    <property type="entry name" value="Glycosyl_transferase_4"/>
</dbReference>
<keyword evidence="8 12" id="KW-1133">Transmembrane helix</keyword>
<comment type="pathway">
    <text evidence="12">Cell wall biogenesis; peptidoglycan biosynthesis.</text>
</comment>
<sequence length="428" mass="46971">MLYYLSEYLLHTGNVPGARLMTYITFRSGAAFLLSLIIALVIGRRIIDRLQLMQIGETVRDLGLEGQLKKEGTPTMGGVIIILSLLVPCLLVGNLSNIYMVLMLIATVWCGAIGFLDDYLKIKRHNKDGMKGKFKIVGQVGLGLLVGLTMCFSPDITQRQVTVSDTSTRFEHVSEGSEFAEVSEFSQSPDMKSTQTTIPFVKGNNFDYASLTQWMGDHAQTGGWILFIIVVIVAVTATSNGANLTDGLDGLCAGISAVICAALAIMAYLGGNVIYSTYLNIMYIPGSSELVVFISALMGALIGFLWYNANPAQVFMGDTGSLTLGGIIAVFAILIHKELLIPLLCLIFFAEDLSVIIQTAYFKYTKKKYGAGRRVLRMAPLHHHFQKEGIDALIQIPKRAMAEPKIVTRFWILSILFAVLTFITLKIR</sequence>
<evidence type="ECO:0000256" key="3">
    <source>
        <dbReference type="ARBA" id="ARBA00022618"/>
    </source>
</evidence>
<keyword evidence="9 12" id="KW-0472">Membrane</keyword>
<evidence type="ECO:0000256" key="2">
    <source>
        <dbReference type="ARBA" id="ARBA00005583"/>
    </source>
</evidence>
<dbReference type="GO" id="GO:0071555">
    <property type="term" value="P:cell wall organization"/>
    <property type="evidence" value="ECO:0007669"/>
    <property type="project" value="UniProtKB-KW"/>
</dbReference>
<name>A0A4Z0V8M1_9BACT</name>
<feature type="transmembrane region" description="Helical" evidence="12">
    <location>
        <begin position="221"/>
        <end position="239"/>
    </location>
</feature>
<keyword evidence="5 12" id="KW-0812">Transmembrane</keyword>
<evidence type="ECO:0000256" key="13">
    <source>
        <dbReference type="NCBIfam" id="TIGR00445"/>
    </source>
</evidence>
<dbReference type="Pfam" id="PF00953">
    <property type="entry name" value="Glycos_transf_4"/>
    <property type="match status" value="1"/>
</dbReference>
<comment type="catalytic activity">
    <reaction evidence="12">
        <text>UDP-N-acetyl-alpha-D-muramoyl-L-alanyl-gamma-D-glutamyl-meso-2,6-diaminopimeloyl-D-alanyl-D-alanine + di-trans,octa-cis-undecaprenyl phosphate = di-trans,octa-cis-undecaprenyl diphospho-N-acetyl-alpha-D-muramoyl-L-alanyl-D-glutamyl-meso-2,6-diaminopimeloyl-D-alanyl-D-alanine + UMP</text>
        <dbReference type="Rhea" id="RHEA:28386"/>
        <dbReference type="ChEBI" id="CHEBI:57865"/>
        <dbReference type="ChEBI" id="CHEBI:60392"/>
        <dbReference type="ChEBI" id="CHEBI:61386"/>
        <dbReference type="ChEBI" id="CHEBI:61387"/>
        <dbReference type="EC" id="2.7.8.13"/>
    </reaction>
</comment>
<gene>
    <name evidence="12" type="primary">mraY</name>
    <name evidence="15" type="ORF">EZ315_05200</name>
</gene>
<evidence type="ECO:0000256" key="9">
    <source>
        <dbReference type="ARBA" id="ARBA00023136"/>
    </source>
</evidence>
<dbReference type="AlphaFoldDB" id="A0A4Z0V8M1"/>
<dbReference type="UniPathway" id="UPA00219"/>
<evidence type="ECO:0000256" key="8">
    <source>
        <dbReference type="ARBA" id="ARBA00022989"/>
    </source>
</evidence>
<protein>
    <recommendedName>
        <fullName evidence="12 13">Phospho-N-acetylmuramoyl-pentapeptide-transferase</fullName>
        <ecNumber evidence="12 13">2.7.8.13</ecNumber>
    </recommendedName>
    <alternativeName>
        <fullName evidence="12">UDP-MurNAc-pentapeptide phosphotransferase</fullName>
    </alternativeName>
</protein>
<evidence type="ECO:0000256" key="14">
    <source>
        <dbReference type="PIRSR" id="PIRSR600715-1"/>
    </source>
</evidence>
<feature type="transmembrane region" description="Helical" evidence="12">
    <location>
        <begin position="341"/>
        <end position="364"/>
    </location>
</feature>
<dbReference type="PROSITE" id="PS01347">
    <property type="entry name" value="MRAY_1"/>
    <property type="match status" value="1"/>
</dbReference>
<feature type="transmembrane region" description="Helical" evidence="12">
    <location>
        <begin position="290"/>
        <end position="307"/>
    </location>
</feature>
<feature type="transmembrane region" description="Helical" evidence="12">
    <location>
        <begin position="406"/>
        <end position="425"/>
    </location>
</feature>
<dbReference type="GeneID" id="82149182"/>
<dbReference type="GO" id="GO:0051992">
    <property type="term" value="F:UDP-N-acetylmuramoyl-L-alanyl-D-glutamyl-meso-2,6-diaminopimelyl-D-alanyl-D-alanine:undecaprenyl-phosphate transferase activity"/>
    <property type="evidence" value="ECO:0007669"/>
    <property type="project" value="RHEA"/>
</dbReference>
<keyword evidence="12 14" id="KW-0479">Metal-binding</keyword>
<comment type="similarity">
    <text evidence="2 12">Belongs to the glycosyltransferase 4 family. MraY subfamily.</text>
</comment>
<keyword evidence="3 12" id="KW-0132">Cell division</keyword>
<comment type="function">
    <text evidence="12">Catalyzes the initial step of the lipid cycle reactions in the biosynthesis of the cell wall peptidoglycan: transfers peptidoglycan precursor phospho-MurNAc-pentapeptide from UDP-MurNAc-pentapeptide onto the lipid carrier undecaprenyl phosphate, yielding undecaprenyl-pyrophosphoryl-MurNAc-pentapeptide, known as lipid I.</text>
</comment>
<keyword evidence="11 12" id="KW-0961">Cell wall biogenesis/degradation</keyword>
<dbReference type="GO" id="GO:0009252">
    <property type="term" value="P:peptidoglycan biosynthetic process"/>
    <property type="evidence" value="ECO:0007669"/>
    <property type="project" value="UniProtKB-UniRule"/>
</dbReference>
<dbReference type="Pfam" id="PF10555">
    <property type="entry name" value="MraY_sig1"/>
    <property type="match status" value="1"/>
</dbReference>
<dbReference type="GO" id="GO:0008963">
    <property type="term" value="F:phospho-N-acetylmuramoyl-pentapeptide-transferase activity"/>
    <property type="evidence" value="ECO:0007669"/>
    <property type="project" value="UniProtKB-UniRule"/>
</dbReference>
<feature type="transmembrane region" description="Helical" evidence="12">
    <location>
        <begin position="136"/>
        <end position="156"/>
    </location>
</feature>
<evidence type="ECO:0000313" key="16">
    <source>
        <dbReference type="Proteomes" id="UP000297635"/>
    </source>
</evidence>
<dbReference type="PANTHER" id="PTHR22926">
    <property type="entry name" value="PHOSPHO-N-ACETYLMURAMOYL-PENTAPEPTIDE-TRANSFERASE"/>
    <property type="match status" value="1"/>
</dbReference>
<feature type="transmembrane region" description="Helical" evidence="12">
    <location>
        <begin position="99"/>
        <end position="116"/>
    </location>
</feature>
<evidence type="ECO:0000256" key="5">
    <source>
        <dbReference type="ARBA" id="ARBA00022692"/>
    </source>
</evidence>
<dbReference type="GO" id="GO:0051301">
    <property type="term" value="P:cell division"/>
    <property type="evidence" value="ECO:0007669"/>
    <property type="project" value="UniProtKB-KW"/>
</dbReference>
<comment type="cofactor">
    <cofactor evidence="12 14">
        <name>Mg(2+)</name>
        <dbReference type="ChEBI" id="CHEBI:18420"/>
    </cofactor>
</comment>
<dbReference type="GO" id="GO:0046872">
    <property type="term" value="F:metal ion binding"/>
    <property type="evidence" value="ECO:0007669"/>
    <property type="project" value="UniProtKB-KW"/>
</dbReference>
<organism evidence="15 16">
    <name type="scientific">Duncaniella freteri</name>
    <dbReference type="NCBI Taxonomy" id="2530391"/>
    <lineage>
        <taxon>Bacteria</taxon>
        <taxon>Pseudomonadati</taxon>
        <taxon>Bacteroidota</taxon>
        <taxon>Bacteroidia</taxon>
        <taxon>Bacteroidales</taxon>
        <taxon>Muribaculaceae</taxon>
        <taxon>Duncaniella</taxon>
    </lineage>
</organism>
<dbReference type="EC" id="2.7.8.13" evidence="12 13"/>
<dbReference type="GO" id="GO:0005886">
    <property type="term" value="C:plasma membrane"/>
    <property type="evidence" value="ECO:0007669"/>
    <property type="project" value="UniProtKB-SubCell"/>
</dbReference>
<evidence type="ECO:0000256" key="10">
    <source>
        <dbReference type="ARBA" id="ARBA00023306"/>
    </source>
</evidence>
<keyword evidence="6 12" id="KW-0133">Cell shape</keyword>
<feature type="transmembrane region" description="Helical" evidence="12">
    <location>
        <begin position="314"/>
        <end position="335"/>
    </location>
</feature>
<feature type="binding site" evidence="14">
    <location>
        <position position="243"/>
    </location>
    <ligand>
        <name>Mg(2+)</name>
        <dbReference type="ChEBI" id="CHEBI:18420"/>
    </ligand>
</feature>
<dbReference type="CDD" id="cd06852">
    <property type="entry name" value="GT_MraY"/>
    <property type="match status" value="1"/>
</dbReference>
<comment type="subcellular location">
    <subcellularLocation>
        <location evidence="12">Cell membrane</location>
        <topology evidence="12">Multi-pass membrane protein</topology>
    </subcellularLocation>
    <subcellularLocation>
        <location evidence="1">Membrane</location>
        <topology evidence="1">Multi-pass membrane protein</topology>
    </subcellularLocation>
</comment>
<feature type="transmembrane region" description="Helical" evidence="12">
    <location>
        <begin position="20"/>
        <end position="43"/>
    </location>
</feature>